<dbReference type="InterPro" id="IPR040911">
    <property type="entry name" value="Exostosin_GT47"/>
</dbReference>
<dbReference type="EMBL" id="JBFOLK010000002">
    <property type="protein sequence ID" value="KAL2533438.1"/>
    <property type="molecule type" value="Genomic_DNA"/>
</dbReference>
<keyword evidence="3" id="KW-0328">Glycosyltransferase</keyword>
<proteinExistence type="inferred from homology"/>
<sequence length="518" mass="57876">MAYSMADHPILLRLIKDSRRGLFLVPILLAFGSSFFILFSISSTLKLHIVPEETWLHVNPPLEFSKFNPEHVHPLLNKTVSLEEQTNGSAFDDINGPGEVNEDPVSTNDREIPSLSNATKDDVDHFQWPKQILKVRSIGIQESKNEVFHDRSLFEEEYKEMNKSMKIFVYPHKKNDPFAKILLPVDYEPGGNYASESYFKKSLFQSHFITNEPSEADLFYMPFSIAGLRNDKRVGVGGIKKFIKNYVDNISTKYPYWNRSGGADHFYVACHSVGRTAMEETVEVKLNAIQVVCSSSYFLSGYVTHKDASIPQIWPRKGKPPIRAPSHRKKLAFYAGAMNSRVRQFLVNTWKNDSDMSIHHTRLKTPYSEALLGSKYCIHAKGFEVNTARIGDALYYGCVPVVLADHYDLPYADILNWNSFSLVLSTMDIPLLKNILEEIGLEDYLKLQNNRRQALLEKNNSSASGAAGSENQQRRPALLGETAAPALLVAKEQRPIGHCAAAVVAASDGAAMGGGGGG</sequence>
<comment type="similarity">
    <text evidence="2">Belongs to the glycosyltransferase 47 family.</text>
</comment>
<keyword evidence="7" id="KW-0812">Transmembrane</keyword>
<keyword evidence="10" id="KW-1185">Reference proteome</keyword>
<evidence type="ECO:0000256" key="4">
    <source>
        <dbReference type="ARBA" id="ARBA00022968"/>
    </source>
</evidence>
<comment type="caution">
    <text evidence="9">The sequence shown here is derived from an EMBL/GenBank/DDBJ whole genome shotgun (WGS) entry which is preliminary data.</text>
</comment>
<evidence type="ECO:0000256" key="5">
    <source>
        <dbReference type="ARBA" id="ARBA00023034"/>
    </source>
</evidence>
<comment type="subcellular location">
    <subcellularLocation>
        <location evidence="1">Golgi apparatus membrane</location>
        <topology evidence="1">Single-pass type II membrane protein</topology>
    </subcellularLocation>
</comment>
<evidence type="ECO:0000259" key="8">
    <source>
        <dbReference type="Pfam" id="PF03016"/>
    </source>
</evidence>
<feature type="domain" description="Exostosin GT47" evidence="8">
    <location>
        <begin position="161"/>
        <end position="438"/>
    </location>
</feature>
<protein>
    <submittedName>
        <fullName evidence="9">Exostosin family protein</fullName>
    </submittedName>
</protein>
<evidence type="ECO:0000256" key="7">
    <source>
        <dbReference type="SAM" id="Phobius"/>
    </source>
</evidence>
<keyword evidence="5" id="KW-0333">Golgi apparatus</keyword>
<feature type="transmembrane region" description="Helical" evidence="7">
    <location>
        <begin position="21"/>
        <end position="41"/>
    </location>
</feature>
<dbReference type="Pfam" id="PF03016">
    <property type="entry name" value="Exostosin_GT47"/>
    <property type="match status" value="1"/>
</dbReference>
<evidence type="ECO:0000256" key="1">
    <source>
        <dbReference type="ARBA" id="ARBA00004323"/>
    </source>
</evidence>
<organism evidence="9 10">
    <name type="scientific">Abeliophyllum distichum</name>
    <dbReference type="NCBI Taxonomy" id="126358"/>
    <lineage>
        <taxon>Eukaryota</taxon>
        <taxon>Viridiplantae</taxon>
        <taxon>Streptophyta</taxon>
        <taxon>Embryophyta</taxon>
        <taxon>Tracheophyta</taxon>
        <taxon>Spermatophyta</taxon>
        <taxon>Magnoliopsida</taxon>
        <taxon>eudicotyledons</taxon>
        <taxon>Gunneridae</taxon>
        <taxon>Pentapetalae</taxon>
        <taxon>asterids</taxon>
        <taxon>lamiids</taxon>
        <taxon>Lamiales</taxon>
        <taxon>Oleaceae</taxon>
        <taxon>Forsythieae</taxon>
        <taxon>Abeliophyllum</taxon>
    </lineage>
</organism>
<name>A0ABD1V992_9LAMI</name>
<evidence type="ECO:0000256" key="3">
    <source>
        <dbReference type="ARBA" id="ARBA00022676"/>
    </source>
</evidence>
<dbReference type="InterPro" id="IPR004263">
    <property type="entry name" value="Exostosin"/>
</dbReference>
<dbReference type="GO" id="GO:0016757">
    <property type="term" value="F:glycosyltransferase activity"/>
    <property type="evidence" value="ECO:0007669"/>
    <property type="project" value="UniProtKB-KW"/>
</dbReference>
<feature type="region of interest" description="Disordered" evidence="6">
    <location>
        <begin position="88"/>
        <end position="110"/>
    </location>
</feature>
<dbReference type="AlphaFoldDB" id="A0ABD1V992"/>
<evidence type="ECO:0000313" key="10">
    <source>
        <dbReference type="Proteomes" id="UP001604336"/>
    </source>
</evidence>
<keyword evidence="3" id="KW-0808">Transferase</keyword>
<dbReference type="GO" id="GO:0000139">
    <property type="term" value="C:Golgi membrane"/>
    <property type="evidence" value="ECO:0007669"/>
    <property type="project" value="UniProtKB-SubCell"/>
</dbReference>
<dbReference type="PANTHER" id="PTHR11062:SF95">
    <property type="entry name" value="EXOSTOSIN GT47 DOMAIN-CONTAINING PROTEIN"/>
    <property type="match status" value="1"/>
</dbReference>
<evidence type="ECO:0000313" key="9">
    <source>
        <dbReference type="EMBL" id="KAL2533438.1"/>
    </source>
</evidence>
<gene>
    <name evidence="9" type="ORF">Adt_06789</name>
</gene>
<keyword evidence="4" id="KW-0735">Signal-anchor</keyword>
<keyword evidence="7" id="KW-0472">Membrane</keyword>
<dbReference type="Proteomes" id="UP001604336">
    <property type="component" value="Unassembled WGS sequence"/>
</dbReference>
<evidence type="ECO:0000256" key="2">
    <source>
        <dbReference type="ARBA" id="ARBA00010271"/>
    </source>
</evidence>
<keyword evidence="7" id="KW-1133">Transmembrane helix</keyword>
<dbReference type="PANTHER" id="PTHR11062">
    <property type="entry name" value="EXOSTOSIN HEPARAN SULFATE GLYCOSYLTRANSFERASE -RELATED"/>
    <property type="match status" value="1"/>
</dbReference>
<accession>A0ABD1V992</accession>
<evidence type="ECO:0000256" key="6">
    <source>
        <dbReference type="SAM" id="MobiDB-lite"/>
    </source>
</evidence>
<reference evidence="10" key="1">
    <citation type="submission" date="2024-07" db="EMBL/GenBank/DDBJ databases">
        <title>Two chromosome-level genome assemblies of Korean endemic species Abeliophyllum distichum and Forsythia ovata (Oleaceae).</title>
        <authorList>
            <person name="Jang H."/>
        </authorList>
    </citation>
    <scope>NUCLEOTIDE SEQUENCE [LARGE SCALE GENOMIC DNA]</scope>
</reference>